<dbReference type="SUPFAM" id="SSF53474">
    <property type="entry name" value="alpha/beta-Hydrolases"/>
    <property type="match status" value="1"/>
</dbReference>
<dbReference type="PROSITE" id="PS01174">
    <property type="entry name" value="LIPASE_GDXG_SER"/>
    <property type="match status" value="1"/>
</dbReference>
<dbReference type="Proteomes" id="UP000664859">
    <property type="component" value="Unassembled WGS sequence"/>
</dbReference>
<feature type="active site" evidence="3">
    <location>
        <position position="191"/>
    </location>
</feature>
<comment type="similarity">
    <text evidence="1">Belongs to the 'GDXG' lipolytic enzyme family.</text>
</comment>
<dbReference type="Pfam" id="PF07859">
    <property type="entry name" value="Abhydrolase_3"/>
    <property type="match status" value="1"/>
</dbReference>
<reference evidence="6" key="1">
    <citation type="submission" date="2021-02" db="EMBL/GenBank/DDBJ databases">
        <title>First Annotated Genome of the Yellow-green Alga Tribonema minus.</title>
        <authorList>
            <person name="Mahan K.M."/>
        </authorList>
    </citation>
    <scope>NUCLEOTIDE SEQUENCE</scope>
    <source>
        <strain evidence="6">UTEX B ZZ1240</strain>
    </source>
</reference>
<evidence type="ECO:0000256" key="2">
    <source>
        <dbReference type="ARBA" id="ARBA00022801"/>
    </source>
</evidence>
<keyword evidence="2 6" id="KW-0378">Hydrolase</keyword>
<dbReference type="InterPro" id="IPR050300">
    <property type="entry name" value="GDXG_lipolytic_enzyme"/>
</dbReference>
<dbReference type="Gene3D" id="3.40.50.1820">
    <property type="entry name" value="alpha/beta hydrolase"/>
    <property type="match status" value="1"/>
</dbReference>
<dbReference type="OrthoDB" id="19653at2759"/>
<sequence>MAILALLAGVIAAAAALIMLIKPEDILTPAWIGCSVAAAATWGSGLNNIESLDADGVKKVRARMEALFTKPTNLTVDKIYDMTVPSGDGYNVPVRVYHPNATAQELGQPLMVTVFLHGGGWAVGSVPSYDPLTRALALETNGVVVSVDYRLSPEHPFPTPFDDSLAAAQWVLSNAAGLGADPRRVAVAGDSAGGNLAAAVALALAGDDESSATASPLCAAVLASPVLSHQACAEPTGSYARFARGYLLSRHLMNAYWNLYLGGLKPDPERVAVTGRDWRASPLEAPAWRLRALPPTLIPLASAEVLVDEIERFAAAARTAAAPEVTLRVYEGTVHAFFGHDQLPYGAESLSHAAEFLRERCA</sequence>
<dbReference type="GO" id="GO:0016787">
    <property type="term" value="F:hydrolase activity"/>
    <property type="evidence" value="ECO:0007669"/>
    <property type="project" value="UniProtKB-KW"/>
</dbReference>
<evidence type="ECO:0000313" key="7">
    <source>
        <dbReference type="Proteomes" id="UP000664859"/>
    </source>
</evidence>
<evidence type="ECO:0000259" key="5">
    <source>
        <dbReference type="Pfam" id="PF07859"/>
    </source>
</evidence>
<name>A0A835Z8T1_9STRA</name>
<keyword evidence="7" id="KW-1185">Reference proteome</keyword>
<comment type="caution">
    <text evidence="6">The sequence shown here is derived from an EMBL/GenBank/DDBJ whole genome shotgun (WGS) entry which is preliminary data.</text>
</comment>
<accession>A0A835Z8T1</accession>
<dbReference type="PANTHER" id="PTHR48081:SF8">
    <property type="entry name" value="ALPHA_BETA HYDROLASE FOLD-3 DOMAIN-CONTAINING PROTEIN-RELATED"/>
    <property type="match status" value="1"/>
</dbReference>
<protein>
    <submittedName>
        <fullName evidence="6">Alpha/Beta hydrolase protein</fullName>
    </submittedName>
</protein>
<evidence type="ECO:0000256" key="4">
    <source>
        <dbReference type="SAM" id="SignalP"/>
    </source>
</evidence>
<gene>
    <name evidence="6" type="ORF">JKP88DRAFT_306651</name>
</gene>
<dbReference type="InterPro" id="IPR013094">
    <property type="entry name" value="AB_hydrolase_3"/>
</dbReference>
<evidence type="ECO:0000256" key="1">
    <source>
        <dbReference type="ARBA" id="ARBA00010515"/>
    </source>
</evidence>
<dbReference type="PANTHER" id="PTHR48081">
    <property type="entry name" value="AB HYDROLASE SUPERFAMILY PROTEIN C4A8.06C"/>
    <property type="match status" value="1"/>
</dbReference>
<dbReference type="EMBL" id="JAFCMP010000083">
    <property type="protein sequence ID" value="KAG5187762.1"/>
    <property type="molecule type" value="Genomic_DNA"/>
</dbReference>
<feature type="domain" description="Alpha/beta hydrolase fold-3" evidence="5">
    <location>
        <begin position="114"/>
        <end position="338"/>
    </location>
</feature>
<proteinExistence type="inferred from homology"/>
<evidence type="ECO:0000313" key="6">
    <source>
        <dbReference type="EMBL" id="KAG5187762.1"/>
    </source>
</evidence>
<dbReference type="AlphaFoldDB" id="A0A835Z8T1"/>
<feature type="signal peptide" evidence="4">
    <location>
        <begin position="1"/>
        <end position="16"/>
    </location>
</feature>
<organism evidence="6 7">
    <name type="scientific">Tribonema minus</name>
    <dbReference type="NCBI Taxonomy" id="303371"/>
    <lineage>
        <taxon>Eukaryota</taxon>
        <taxon>Sar</taxon>
        <taxon>Stramenopiles</taxon>
        <taxon>Ochrophyta</taxon>
        <taxon>PX clade</taxon>
        <taxon>Xanthophyceae</taxon>
        <taxon>Tribonematales</taxon>
        <taxon>Tribonemataceae</taxon>
        <taxon>Tribonema</taxon>
    </lineage>
</organism>
<evidence type="ECO:0000256" key="3">
    <source>
        <dbReference type="PROSITE-ProRule" id="PRU10038"/>
    </source>
</evidence>
<dbReference type="InterPro" id="IPR033140">
    <property type="entry name" value="Lipase_GDXG_put_SER_AS"/>
</dbReference>
<dbReference type="InterPro" id="IPR029058">
    <property type="entry name" value="AB_hydrolase_fold"/>
</dbReference>
<feature type="chain" id="PRO_5032423477" evidence="4">
    <location>
        <begin position="17"/>
        <end position="362"/>
    </location>
</feature>
<keyword evidence="4" id="KW-0732">Signal</keyword>